<keyword evidence="5" id="KW-1185">Reference proteome</keyword>
<evidence type="ECO:0000256" key="1">
    <source>
        <dbReference type="ARBA" id="ARBA00022801"/>
    </source>
</evidence>
<dbReference type="InterPro" id="IPR001375">
    <property type="entry name" value="Peptidase_S9_cat"/>
</dbReference>
<gene>
    <name evidence="4" type="ORF">E7V67_022215</name>
</gene>
<sequence>MNPRHLSAAVAAILAANLAHAAPPAAAFFGMPTVSKATISPKGNFVAYLYTDEKRKQMIAVRDTRNLSVVTVPAVSQGEDAPITALHWINEDRLGFTVKDMRTEFIGNWDEFAVNRDGSLMTHLISGNWRHRQETIGSHMKSRVLTAQYTYFGPTHDGSDDIIVTKHLWNNTDIMSESSRLYRLDTKSRTLSDLLPGSQPARVTGWLVDADDTPRIAYSKDKGRCIVSHFDKASKQWSQISNADCYTDARVVPQFFDSRNTLYVAGGYKGTGALYTFDIAKAQRSAEPLVVLDGFDFNGDPVLDYRAKALLGLHIRTDAKSTVWFDPAMKALQQKIDALVPGMSNRILCENDCRNAPALLVQASSDRDPTQYLVYTPATNQVVSLGSEHPDIKRADMGTRDFQRFAARDGLSIPVYVTTPPGKPKGPLPTVVLVHGGPWVRGSSWEWENEAQFLASRGYLVLQPEYRGSTGFGYAHYRAGWRQWGRTMQDDLADTAQWAIKQGLADPKRVAIMGTSYGGYASLMGLIRNPELFRCGIDASGITDIGLMFTSARSNDPEQHLRYELPTLIGDPDKDAEVLKQNSPVALADKLKNPLLIAHGYEDRRVPIEHAQRLRSALATPPEWIVYPNEGHGLYHENNRIDFYQRVERFLAKHLQ</sequence>
<keyword evidence="2" id="KW-0732">Signal</keyword>
<dbReference type="SUPFAM" id="SSF50960">
    <property type="entry name" value="TolB, C-terminal domain"/>
    <property type="match status" value="1"/>
</dbReference>
<name>A0ABZ1UJF4_9BURK</name>
<evidence type="ECO:0000313" key="5">
    <source>
        <dbReference type="Proteomes" id="UP000321323"/>
    </source>
</evidence>
<dbReference type="PANTHER" id="PTHR42776:SF27">
    <property type="entry name" value="DIPEPTIDYL PEPTIDASE FAMILY MEMBER 6"/>
    <property type="match status" value="1"/>
</dbReference>
<dbReference type="SUPFAM" id="SSF53474">
    <property type="entry name" value="alpha/beta-Hydrolases"/>
    <property type="match status" value="1"/>
</dbReference>
<accession>A0ABZ1UJF4</accession>
<evidence type="ECO:0000259" key="3">
    <source>
        <dbReference type="Pfam" id="PF00326"/>
    </source>
</evidence>
<evidence type="ECO:0000256" key="2">
    <source>
        <dbReference type="SAM" id="SignalP"/>
    </source>
</evidence>
<feature type="chain" id="PRO_5047511009" evidence="2">
    <location>
        <begin position="22"/>
        <end position="656"/>
    </location>
</feature>
<dbReference type="EMBL" id="CP136508">
    <property type="protein sequence ID" value="WUR12390.1"/>
    <property type="molecule type" value="Genomic_DNA"/>
</dbReference>
<dbReference type="InterPro" id="IPR029058">
    <property type="entry name" value="AB_hydrolase_fold"/>
</dbReference>
<organism evidence="4 5">
    <name type="scientific">[Empedobacter] haloabium</name>
    <dbReference type="NCBI Taxonomy" id="592317"/>
    <lineage>
        <taxon>Bacteria</taxon>
        <taxon>Pseudomonadati</taxon>
        <taxon>Pseudomonadota</taxon>
        <taxon>Betaproteobacteria</taxon>
        <taxon>Burkholderiales</taxon>
        <taxon>Oxalobacteraceae</taxon>
        <taxon>Telluria group</taxon>
        <taxon>Telluria group incertae sedis</taxon>
    </lineage>
</organism>
<dbReference type="Proteomes" id="UP000321323">
    <property type="component" value="Chromosome"/>
</dbReference>
<dbReference type="PANTHER" id="PTHR42776">
    <property type="entry name" value="SERINE PEPTIDASE S9 FAMILY MEMBER"/>
    <property type="match status" value="1"/>
</dbReference>
<proteinExistence type="predicted"/>
<feature type="signal peptide" evidence="2">
    <location>
        <begin position="1"/>
        <end position="21"/>
    </location>
</feature>
<dbReference type="Pfam" id="PF00326">
    <property type="entry name" value="Peptidase_S9"/>
    <property type="match status" value="1"/>
</dbReference>
<dbReference type="Gene3D" id="3.40.50.1820">
    <property type="entry name" value="alpha/beta hydrolase"/>
    <property type="match status" value="1"/>
</dbReference>
<feature type="domain" description="Peptidase S9 prolyl oligopeptidase catalytic" evidence="3">
    <location>
        <begin position="447"/>
        <end position="656"/>
    </location>
</feature>
<keyword evidence="1" id="KW-0378">Hydrolase</keyword>
<evidence type="ECO:0000313" key="4">
    <source>
        <dbReference type="EMBL" id="WUR12390.1"/>
    </source>
</evidence>
<protein>
    <submittedName>
        <fullName evidence="4">Prolyl oligopeptidase family serine peptidase</fullName>
    </submittedName>
</protein>
<reference evidence="4 5" key="1">
    <citation type="journal article" date="2019" name="Int. J. Syst. Evol. Microbiol.">
        <title>The Draft Whole-Genome Sequence of the Antibiotic Producer Empedobacter haloabium ATCC 31962 Provides Indications for Its Taxonomic Reclassification.</title>
        <authorList>
            <person name="Miess H."/>
            <person name="Arlt P."/>
            <person name="Apel A.K."/>
            <person name="Weber T."/>
            <person name="Nieselt K."/>
            <person name="Hanssen F."/>
            <person name="Czemmel S."/>
            <person name="Nahnsen S."/>
            <person name="Gross H."/>
        </authorList>
    </citation>
    <scope>NUCLEOTIDE SEQUENCE [LARGE SCALE GENOMIC DNA]</scope>
    <source>
        <strain evidence="4 5">ATCC 31962</strain>
    </source>
</reference>